<evidence type="ECO:0000313" key="1">
    <source>
        <dbReference type="EMBL" id="RNM20903.1"/>
    </source>
</evidence>
<keyword evidence="2" id="KW-1185">Reference proteome</keyword>
<comment type="caution">
    <text evidence="1">The sequence shown here is derived from an EMBL/GenBank/DDBJ whole genome shotgun (WGS) entry which is preliminary data.</text>
</comment>
<organism evidence="1 2">
    <name type="scientific">Dickeya undicola</name>
    <dbReference type="NCBI Taxonomy" id="1577887"/>
    <lineage>
        <taxon>Bacteria</taxon>
        <taxon>Pseudomonadati</taxon>
        <taxon>Pseudomonadota</taxon>
        <taxon>Gammaproteobacteria</taxon>
        <taxon>Enterobacterales</taxon>
        <taxon>Pectobacteriaceae</taxon>
        <taxon>Dickeya</taxon>
    </lineage>
</organism>
<proteinExistence type="predicted"/>
<name>A0ABX9WRB7_9GAMM</name>
<dbReference type="Proteomes" id="UP000271870">
    <property type="component" value="Unassembled WGS sequence"/>
</dbReference>
<dbReference type="EMBL" id="RJLS01000025">
    <property type="protein sequence ID" value="RNM20903.1"/>
    <property type="molecule type" value="Genomic_DNA"/>
</dbReference>
<evidence type="ECO:0000313" key="2">
    <source>
        <dbReference type="Proteomes" id="UP000271870"/>
    </source>
</evidence>
<protein>
    <submittedName>
        <fullName evidence="1">Uncharacterized protein</fullName>
    </submittedName>
</protein>
<reference evidence="1 2" key="1">
    <citation type="submission" date="2018-11" db="EMBL/GenBank/DDBJ databases">
        <title>Characterization of surface water Dickeya isolates.</title>
        <authorList>
            <person name="Van Gijsegem F."/>
            <person name="Pedron J."/>
        </authorList>
    </citation>
    <scope>NUCLEOTIDE SEQUENCE [LARGE SCALE GENOMIC DNA]</scope>
    <source>
        <strain evidence="1 2">FVG10-MFV-A16</strain>
    </source>
</reference>
<accession>A0ABX9WRB7</accession>
<gene>
    <name evidence="1" type="ORF">EFS38_16690</name>
</gene>
<sequence>MSFYLSHRFSKPLRTATHFFIQSRFLSLPDTNCWRYTFPQHDIFRWRYIFSSALHCEPYSAISANIDVPTGYDLFTFIECLSKASVEP</sequence>